<dbReference type="Pfam" id="PF13279">
    <property type="entry name" value="4HBT_2"/>
    <property type="match status" value="1"/>
</dbReference>
<dbReference type="Gene3D" id="3.10.129.10">
    <property type="entry name" value="Hotdog Thioesterase"/>
    <property type="match status" value="1"/>
</dbReference>
<protein>
    <submittedName>
        <fullName evidence="3">Thioesterase family protein</fullName>
    </submittedName>
</protein>
<keyword evidence="2" id="KW-0378">Hydrolase</keyword>
<dbReference type="RefSeq" id="WP_208176071.1">
    <property type="nucleotide sequence ID" value="NZ_JAGETZ010000007.1"/>
</dbReference>
<dbReference type="EMBL" id="JAGETZ010000007">
    <property type="protein sequence ID" value="MBO2010434.1"/>
    <property type="molecule type" value="Genomic_DNA"/>
</dbReference>
<dbReference type="SUPFAM" id="SSF54637">
    <property type="entry name" value="Thioesterase/thiol ester dehydrase-isomerase"/>
    <property type="match status" value="1"/>
</dbReference>
<comment type="caution">
    <text evidence="3">The sequence shown here is derived from an EMBL/GenBank/DDBJ whole genome shotgun (WGS) entry which is preliminary data.</text>
</comment>
<organism evidence="3 4">
    <name type="scientific">Hymenobacter negativus</name>
    <dbReference type="NCBI Taxonomy" id="2795026"/>
    <lineage>
        <taxon>Bacteria</taxon>
        <taxon>Pseudomonadati</taxon>
        <taxon>Bacteroidota</taxon>
        <taxon>Cytophagia</taxon>
        <taxon>Cytophagales</taxon>
        <taxon>Hymenobacteraceae</taxon>
        <taxon>Hymenobacter</taxon>
    </lineage>
</organism>
<evidence type="ECO:0000313" key="3">
    <source>
        <dbReference type="EMBL" id="MBO2010434.1"/>
    </source>
</evidence>
<name>A0ABS3QI17_9BACT</name>
<dbReference type="Proteomes" id="UP000664369">
    <property type="component" value="Unassembled WGS sequence"/>
</dbReference>
<evidence type="ECO:0000256" key="2">
    <source>
        <dbReference type="ARBA" id="ARBA00022801"/>
    </source>
</evidence>
<dbReference type="InterPro" id="IPR050563">
    <property type="entry name" value="4-hydroxybenzoyl-CoA_TE"/>
</dbReference>
<dbReference type="PANTHER" id="PTHR31793:SF27">
    <property type="entry name" value="NOVEL THIOESTERASE SUPERFAMILY DOMAIN AND SAPOSIN A-TYPE DOMAIN CONTAINING PROTEIN (0610012H03RIK)"/>
    <property type="match status" value="1"/>
</dbReference>
<gene>
    <name evidence="3" type="ORF">J4E00_15340</name>
</gene>
<dbReference type="PANTHER" id="PTHR31793">
    <property type="entry name" value="4-HYDROXYBENZOYL-COA THIOESTERASE FAMILY MEMBER"/>
    <property type="match status" value="1"/>
</dbReference>
<dbReference type="CDD" id="cd00586">
    <property type="entry name" value="4HBT"/>
    <property type="match status" value="1"/>
</dbReference>
<sequence>MNRVKVALPDAFAFSTEALVRITDLNYGGHLGYDALLGLLHNARQQFLQAQGFPSEFNADTKLGLIMVDVAVEYKNEAFEGDLLQIDVAATAPNKYGFDVVYHVHKSGREVARAKTGMLCFDYNTHKLRPLPEDLATQPQ</sequence>
<evidence type="ECO:0000256" key="1">
    <source>
        <dbReference type="ARBA" id="ARBA00005953"/>
    </source>
</evidence>
<proteinExistence type="inferred from homology"/>
<keyword evidence="4" id="KW-1185">Reference proteome</keyword>
<comment type="similarity">
    <text evidence="1">Belongs to the 4-hydroxybenzoyl-CoA thioesterase family.</text>
</comment>
<dbReference type="InterPro" id="IPR029069">
    <property type="entry name" value="HotDog_dom_sf"/>
</dbReference>
<reference evidence="3 4" key="1">
    <citation type="submission" date="2021-03" db="EMBL/GenBank/DDBJ databases">
        <authorList>
            <person name="Kim M.K."/>
        </authorList>
    </citation>
    <scope>NUCLEOTIDE SEQUENCE [LARGE SCALE GENOMIC DNA]</scope>
    <source>
        <strain evidence="3 4">BT442</strain>
    </source>
</reference>
<accession>A0ABS3QI17</accession>
<evidence type="ECO:0000313" key="4">
    <source>
        <dbReference type="Proteomes" id="UP000664369"/>
    </source>
</evidence>